<dbReference type="Gene3D" id="1.10.10.10">
    <property type="entry name" value="Winged helix-like DNA-binding domain superfamily/Winged helix DNA-binding domain"/>
    <property type="match status" value="1"/>
</dbReference>
<dbReference type="GO" id="GO:0000160">
    <property type="term" value="P:phosphorelay signal transduction system"/>
    <property type="evidence" value="ECO:0007669"/>
    <property type="project" value="InterPro"/>
</dbReference>
<keyword evidence="4" id="KW-0472">Membrane</keyword>
<feature type="DNA-binding region" description="OmpR/PhoB-type" evidence="3">
    <location>
        <begin position="1"/>
        <end position="98"/>
    </location>
</feature>
<dbReference type="EMBL" id="BNCK01000003">
    <property type="protein sequence ID" value="GHF87939.1"/>
    <property type="molecule type" value="Genomic_DNA"/>
</dbReference>
<name>A0A919BGH4_9GAMM</name>
<dbReference type="InterPro" id="IPR011042">
    <property type="entry name" value="6-blade_b-propeller_TolB-like"/>
</dbReference>
<evidence type="ECO:0000256" key="3">
    <source>
        <dbReference type="PROSITE-ProRule" id="PRU01091"/>
    </source>
</evidence>
<dbReference type="PANTHER" id="PTHR36842">
    <property type="entry name" value="PROTEIN TOLB HOMOLOG"/>
    <property type="match status" value="1"/>
</dbReference>
<keyword evidence="7" id="KW-1185">Reference proteome</keyword>
<evidence type="ECO:0000313" key="7">
    <source>
        <dbReference type="Proteomes" id="UP000623842"/>
    </source>
</evidence>
<reference evidence="6" key="1">
    <citation type="journal article" date="2014" name="Int. J. Syst. Evol. Microbiol.">
        <title>Complete genome sequence of Corynebacterium casei LMG S-19264T (=DSM 44701T), isolated from a smear-ripened cheese.</title>
        <authorList>
            <consortium name="US DOE Joint Genome Institute (JGI-PGF)"/>
            <person name="Walter F."/>
            <person name="Albersmeier A."/>
            <person name="Kalinowski J."/>
            <person name="Ruckert C."/>
        </authorList>
    </citation>
    <scope>NUCLEOTIDE SEQUENCE</scope>
    <source>
        <strain evidence="6">KCTC 42731</strain>
    </source>
</reference>
<dbReference type="Gene3D" id="2.120.10.30">
    <property type="entry name" value="TolB, C-terminal domain"/>
    <property type="match status" value="2"/>
</dbReference>
<dbReference type="AlphaFoldDB" id="A0A919BGH4"/>
<evidence type="ECO:0000313" key="6">
    <source>
        <dbReference type="EMBL" id="GHF87939.1"/>
    </source>
</evidence>
<dbReference type="InterPro" id="IPR001867">
    <property type="entry name" value="OmpR/PhoB-type_DNA-bd"/>
</dbReference>
<reference evidence="6" key="2">
    <citation type="submission" date="2020-09" db="EMBL/GenBank/DDBJ databases">
        <authorList>
            <person name="Sun Q."/>
            <person name="Kim S."/>
        </authorList>
    </citation>
    <scope>NUCLEOTIDE SEQUENCE</scope>
    <source>
        <strain evidence="6">KCTC 42731</strain>
    </source>
</reference>
<dbReference type="Pfam" id="PF00486">
    <property type="entry name" value="Trans_reg_C"/>
    <property type="match status" value="1"/>
</dbReference>
<dbReference type="RefSeq" id="WP_189768745.1">
    <property type="nucleotide sequence ID" value="NZ_BNCK01000003.1"/>
</dbReference>
<evidence type="ECO:0000256" key="4">
    <source>
        <dbReference type="SAM" id="Phobius"/>
    </source>
</evidence>
<dbReference type="Pfam" id="PF07676">
    <property type="entry name" value="PD40"/>
    <property type="match status" value="1"/>
</dbReference>
<comment type="caution">
    <text evidence="6">The sequence shown here is derived from an EMBL/GenBank/DDBJ whole genome shotgun (WGS) entry which is preliminary data.</text>
</comment>
<proteinExistence type="inferred from homology"/>
<keyword evidence="2 3" id="KW-0238">DNA-binding</keyword>
<accession>A0A919BGH4</accession>
<protein>
    <recommendedName>
        <fullName evidence="5">OmpR/PhoB-type domain-containing protein</fullName>
    </recommendedName>
</protein>
<dbReference type="Proteomes" id="UP000623842">
    <property type="component" value="Unassembled WGS sequence"/>
</dbReference>
<keyword evidence="4" id="KW-1133">Transmembrane helix</keyword>
<dbReference type="SUPFAM" id="SSF82171">
    <property type="entry name" value="DPP6 N-terminal domain-like"/>
    <property type="match status" value="2"/>
</dbReference>
<keyword evidence="4" id="KW-0812">Transmembrane</keyword>
<evidence type="ECO:0000256" key="1">
    <source>
        <dbReference type="ARBA" id="ARBA00009820"/>
    </source>
</evidence>
<organism evidence="6 7">
    <name type="scientific">Thalassotalea marina</name>
    <dbReference type="NCBI Taxonomy" id="1673741"/>
    <lineage>
        <taxon>Bacteria</taxon>
        <taxon>Pseudomonadati</taxon>
        <taxon>Pseudomonadota</taxon>
        <taxon>Gammaproteobacteria</taxon>
        <taxon>Alteromonadales</taxon>
        <taxon>Colwelliaceae</taxon>
        <taxon>Thalassotalea</taxon>
    </lineage>
</organism>
<dbReference type="InterPro" id="IPR011659">
    <property type="entry name" value="WD40"/>
</dbReference>
<dbReference type="InterPro" id="IPR016032">
    <property type="entry name" value="Sig_transdc_resp-reg_C-effctor"/>
</dbReference>
<dbReference type="InterPro" id="IPR036388">
    <property type="entry name" value="WH-like_DNA-bd_sf"/>
</dbReference>
<feature type="transmembrane region" description="Helical" evidence="4">
    <location>
        <begin position="123"/>
        <end position="145"/>
    </location>
</feature>
<comment type="similarity">
    <text evidence="1">Belongs to the TolB family.</text>
</comment>
<dbReference type="PANTHER" id="PTHR36842:SF1">
    <property type="entry name" value="PROTEIN TOLB"/>
    <property type="match status" value="1"/>
</dbReference>
<feature type="domain" description="OmpR/PhoB-type" evidence="5">
    <location>
        <begin position="1"/>
        <end position="98"/>
    </location>
</feature>
<dbReference type="SMART" id="SM00862">
    <property type="entry name" value="Trans_reg_C"/>
    <property type="match status" value="1"/>
</dbReference>
<dbReference type="CDD" id="cd00383">
    <property type="entry name" value="trans_reg_C"/>
    <property type="match status" value="1"/>
</dbReference>
<dbReference type="SUPFAM" id="SSF46894">
    <property type="entry name" value="C-terminal effector domain of the bipartite response regulators"/>
    <property type="match status" value="1"/>
</dbReference>
<evidence type="ECO:0000259" key="5">
    <source>
        <dbReference type="PROSITE" id="PS51755"/>
    </source>
</evidence>
<sequence>MHWKIGEYSFNANTNVLTLNDQVTILEPKVADLLRFFCLNPQRDISRDELMEQVWQGHIVSDSAINRIIVKLRKALGDNDKIKHFIVTVPKVGYRFAASVSVIEQTPLTDAAVLTEHKKKSPLVIFPVILLIAMLVLLAFFLFPFGEQQLEQPEQQAKVSPLLRLSMTQSEGAVSTNGRFLAFVAPSSHGAYQLHVKDTISGVTHSVSPGEGDATSPYWTDDNSGLYYLYYSERGCEIHLVEVEQASFNLPKVIYDCGWHDIKNVLYHPPTNELILVERNKMYTPFQVFGLSLDDKQKRKLIQPEAVGIGNHYIDRDRQSNKLLLLHDPIPSKTALFELDLDKSLATKILTLPYNVTSALWNHNATGVVHPSEHPSYHLMETDLTTGRAKLLVTDSRRVADINRMANQKDYLFTSYIYNRDIRLNGDIDPLTNSSVMDYLPSLSRDGSKLAIVSKRDGYSKVFIMQVGEQSLTSIELPDKGRLFYDLVWSFDDNKLLANTNQGIIVYDLKQQKVEQVFDMPSTVVGAGWYDFNHIHYSVKEDEQWQVVVVDLDGKVTQRLDRQKAFLTADYHQGKLDYVWFDQTLSASWREKPLTNTHCGHVLVRYRLSYQLSDGVVYCRSRKESAILRIDQNGSVTTYQHTEGMPYHFSVSNGNWATWYVSSNVSDLIRTNF</sequence>
<dbReference type="PROSITE" id="PS51755">
    <property type="entry name" value="OMPR_PHOB"/>
    <property type="match status" value="1"/>
</dbReference>
<dbReference type="GO" id="GO:0006355">
    <property type="term" value="P:regulation of DNA-templated transcription"/>
    <property type="evidence" value="ECO:0007669"/>
    <property type="project" value="InterPro"/>
</dbReference>
<dbReference type="GO" id="GO:0003677">
    <property type="term" value="F:DNA binding"/>
    <property type="evidence" value="ECO:0007669"/>
    <property type="project" value="UniProtKB-UniRule"/>
</dbReference>
<gene>
    <name evidence="6" type="ORF">GCM10017161_14500</name>
</gene>
<evidence type="ECO:0000256" key="2">
    <source>
        <dbReference type="ARBA" id="ARBA00023125"/>
    </source>
</evidence>